<dbReference type="AlphaFoldDB" id="A0A1P9WUP6"/>
<dbReference type="InterPro" id="IPR041698">
    <property type="entry name" value="Methyltransf_25"/>
</dbReference>
<organism evidence="2 3">
    <name type="scientific">Spirosoma montaniterrae</name>
    <dbReference type="NCBI Taxonomy" id="1178516"/>
    <lineage>
        <taxon>Bacteria</taxon>
        <taxon>Pseudomonadati</taxon>
        <taxon>Bacteroidota</taxon>
        <taxon>Cytophagia</taxon>
        <taxon>Cytophagales</taxon>
        <taxon>Cytophagaceae</taxon>
        <taxon>Spirosoma</taxon>
    </lineage>
</organism>
<dbReference type="EMBL" id="CP014263">
    <property type="protein sequence ID" value="AQG79107.1"/>
    <property type="molecule type" value="Genomic_DNA"/>
</dbReference>
<dbReference type="STRING" id="1178516.AWR27_07095"/>
<dbReference type="SUPFAM" id="SSF53335">
    <property type="entry name" value="S-adenosyl-L-methionine-dependent methyltransferases"/>
    <property type="match status" value="1"/>
</dbReference>
<feature type="domain" description="Methyltransferase" evidence="1">
    <location>
        <begin position="44"/>
        <end position="142"/>
    </location>
</feature>
<proteinExistence type="predicted"/>
<gene>
    <name evidence="2" type="ORF">AWR27_07095</name>
</gene>
<keyword evidence="3" id="KW-1185">Reference proteome</keyword>
<dbReference type="GO" id="GO:0008168">
    <property type="term" value="F:methyltransferase activity"/>
    <property type="evidence" value="ECO:0007669"/>
    <property type="project" value="UniProtKB-KW"/>
</dbReference>
<sequence>MSFDRIAFFYDGLAWLVFGNWLQRAQLTHLHQLAARADAQPPIVLLLGGGTGWLLKPLLALLPNSRVVYLEASAQMLARSSERMARQGLAGTVEFRLGDETNLYPGEQFDMIFTPFVLDLFTNQALENQLIPRLQAALKPDGLWFVTDFVHTTVWWQRALLWLMIAFFRATAGIGIGQLADWQQCLAEAGLMRIKEQRHVGGMVSAEVWRG</sequence>
<reference evidence="2 3" key="1">
    <citation type="submission" date="2016-01" db="EMBL/GenBank/DDBJ databases">
        <authorList>
            <person name="Oliw E.H."/>
        </authorList>
    </citation>
    <scope>NUCLEOTIDE SEQUENCE [LARGE SCALE GENOMIC DNA]</scope>
    <source>
        <strain evidence="2 3">DY10</strain>
    </source>
</reference>
<dbReference type="OrthoDB" id="836632at2"/>
<evidence type="ECO:0000259" key="1">
    <source>
        <dbReference type="Pfam" id="PF13649"/>
    </source>
</evidence>
<dbReference type="InterPro" id="IPR029063">
    <property type="entry name" value="SAM-dependent_MTases_sf"/>
</dbReference>
<keyword evidence="2" id="KW-0808">Transferase</keyword>
<dbReference type="Pfam" id="PF13649">
    <property type="entry name" value="Methyltransf_25"/>
    <property type="match status" value="1"/>
</dbReference>
<dbReference type="RefSeq" id="WP_077130554.1">
    <property type="nucleotide sequence ID" value="NZ_CP014263.1"/>
</dbReference>
<dbReference type="KEGG" id="smon:AWR27_07095"/>
<evidence type="ECO:0000313" key="3">
    <source>
        <dbReference type="Proteomes" id="UP000187941"/>
    </source>
</evidence>
<dbReference type="CDD" id="cd02440">
    <property type="entry name" value="AdoMet_MTases"/>
    <property type="match status" value="1"/>
</dbReference>
<evidence type="ECO:0000313" key="2">
    <source>
        <dbReference type="EMBL" id="AQG79107.1"/>
    </source>
</evidence>
<dbReference type="Proteomes" id="UP000187941">
    <property type="component" value="Chromosome"/>
</dbReference>
<accession>A0A1P9WUP6</accession>
<keyword evidence="2" id="KW-0489">Methyltransferase</keyword>
<name>A0A1P9WUP6_9BACT</name>
<protein>
    <submittedName>
        <fullName evidence="2">Methyltransferase type 12</fullName>
    </submittedName>
</protein>
<dbReference type="GO" id="GO:0032259">
    <property type="term" value="P:methylation"/>
    <property type="evidence" value="ECO:0007669"/>
    <property type="project" value="UniProtKB-KW"/>
</dbReference>
<dbReference type="Gene3D" id="3.40.50.150">
    <property type="entry name" value="Vaccinia Virus protein VP39"/>
    <property type="match status" value="1"/>
</dbReference>